<feature type="transmembrane region" description="Helical" evidence="10">
    <location>
        <begin position="49"/>
        <end position="74"/>
    </location>
</feature>
<dbReference type="CDD" id="cd12916">
    <property type="entry name" value="VKOR_1"/>
    <property type="match status" value="1"/>
</dbReference>
<dbReference type="EMBL" id="PYYB01000001">
    <property type="protein sequence ID" value="PTL58819.1"/>
    <property type="molecule type" value="Genomic_DNA"/>
</dbReference>
<feature type="transmembrane region" description="Helical" evidence="10">
    <location>
        <begin position="7"/>
        <end position="29"/>
    </location>
</feature>
<dbReference type="Pfam" id="PF07884">
    <property type="entry name" value="VKOR"/>
    <property type="match status" value="1"/>
</dbReference>
<keyword evidence="5 10" id="KW-1133">Transmembrane helix</keyword>
<evidence type="ECO:0000259" key="11">
    <source>
        <dbReference type="SMART" id="SM00756"/>
    </source>
</evidence>
<keyword evidence="8" id="KW-1015">Disulfide bond</keyword>
<dbReference type="InterPro" id="IPR012932">
    <property type="entry name" value="VKOR"/>
</dbReference>
<dbReference type="GO" id="GO:0016491">
    <property type="term" value="F:oxidoreductase activity"/>
    <property type="evidence" value="ECO:0007669"/>
    <property type="project" value="UniProtKB-KW"/>
</dbReference>
<evidence type="ECO:0000256" key="1">
    <source>
        <dbReference type="ARBA" id="ARBA00004141"/>
    </source>
</evidence>
<proteinExistence type="inferred from homology"/>
<evidence type="ECO:0000256" key="10">
    <source>
        <dbReference type="SAM" id="Phobius"/>
    </source>
</evidence>
<evidence type="ECO:0000256" key="4">
    <source>
        <dbReference type="ARBA" id="ARBA00022719"/>
    </source>
</evidence>
<comment type="caution">
    <text evidence="12">The sequence shown here is derived from an EMBL/GenBank/DDBJ whole genome shotgun (WGS) entry which is preliminary data.</text>
</comment>
<dbReference type="SMART" id="SM00756">
    <property type="entry name" value="VKc"/>
    <property type="match status" value="1"/>
</dbReference>
<feature type="transmembrane region" description="Helical" evidence="10">
    <location>
        <begin position="81"/>
        <end position="100"/>
    </location>
</feature>
<keyword evidence="7 10" id="KW-0472">Membrane</keyword>
<comment type="subcellular location">
    <subcellularLocation>
        <location evidence="1">Membrane</location>
        <topology evidence="1">Multi-pass membrane protein</topology>
    </subcellularLocation>
</comment>
<dbReference type="Gene3D" id="1.20.1440.130">
    <property type="entry name" value="VKOR domain"/>
    <property type="match status" value="1"/>
</dbReference>
<evidence type="ECO:0000256" key="3">
    <source>
        <dbReference type="ARBA" id="ARBA00022692"/>
    </source>
</evidence>
<gene>
    <name evidence="12" type="ORF">C7Y72_03710</name>
</gene>
<keyword evidence="13" id="KW-1185">Reference proteome</keyword>
<dbReference type="GO" id="GO:0048038">
    <property type="term" value="F:quinone binding"/>
    <property type="evidence" value="ECO:0007669"/>
    <property type="project" value="UniProtKB-KW"/>
</dbReference>
<feature type="domain" description="Vitamin K epoxide reductase" evidence="11">
    <location>
        <begin position="2"/>
        <end position="131"/>
    </location>
</feature>
<reference evidence="12 13" key="1">
    <citation type="submission" date="2018-03" db="EMBL/GenBank/DDBJ databases">
        <title>Aquarubrobacter algicola gen. nov., sp. nov., a novel actinobacterium isolated from shallow eutrophic lake during the end of cyanobacterial harmful algal blooms.</title>
        <authorList>
            <person name="Chun S.J."/>
        </authorList>
    </citation>
    <scope>NUCLEOTIDE SEQUENCE [LARGE SCALE GENOMIC DNA]</scope>
    <source>
        <strain evidence="12 13">Seoho-28</strain>
    </source>
</reference>
<keyword evidence="9" id="KW-0676">Redox-active center</keyword>
<keyword evidence="3 10" id="KW-0812">Transmembrane</keyword>
<dbReference type="PANTHER" id="PTHR34573:SF1">
    <property type="entry name" value="VITAMIN K EPOXIDE REDUCTASE DOMAIN-CONTAINING PROTEIN"/>
    <property type="match status" value="1"/>
</dbReference>
<name>A0A2T4UHX4_9ACTN</name>
<accession>A0A2T4UHX4</accession>
<evidence type="ECO:0000256" key="2">
    <source>
        <dbReference type="ARBA" id="ARBA00006214"/>
    </source>
</evidence>
<evidence type="ECO:0000256" key="8">
    <source>
        <dbReference type="ARBA" id="ARBA00023157"/>
    </source>
</evidence>
<comment type="similarity">
    <text evidence="2">Belongs to the VKOR family.</text>
</comment>
<evidence type="ECO:0000256" key="6">
    <source>
        <dbReference type="ARBA" id="ARBA00023002"/>
    </source>
</evidence>
<protein>
    <submittedName>
        <fullName evidence="12">Vitamin K epoxide reductase</fullName>
    </submittedName>
</protein>
<evidence type="ECO:0000256" key="5">
    <source>
        <dbReference type="ARBA" id="ARBA00022989"/>
    </source>
</evidence>
<evidence type="ECO:0000256" key="7">
    <source>
        <dbReference type="ARBA" id="ARBA00023136"/>
    </source>
</evidence>
<evidence type="ECO:0000313" key="13">
    <source>
        <dbReference type="Proteomes" id="UP000240739"/>
    </source>
</evidence>
<dbReference type="InterPro" id="IPR044698">
    <property type="entry name" value="VKOR/LTO1"/>
</dbReference>
<dbReference type="GO" id="GO:0016020">
    <property type="term" value="C:membrane"/>
    <property type="evidence" value="ECO:0007669"/>
    <property type="project" value="UniProtKB-SubCell"/>
</dbReference>
<evidence type="ECO:0000256" key="9">
    <source>
        <dbReference type="ARBA" id="ARBA00023284"/>
    </source>
</evidence>
<keyword evidence="4" id="KW-0874">Quinone</keyword>
<dbReference type="RefSeq" id="WP_107567256.1">
    <property type="nucleotide sequence ID" value="NZ_PYYB01000001.1"/>
</dbReference>
<evidence type="ECO:0000313" key="12">
    <source>
        <dbReference type="EMBL" id="PTL58819.1"/>
    </source>
</evidence>
<dbReference type="AlphaFoldDB" id="A0A2T4UHX4"/>
<keyword evidence="6" id="KW-0560">Oxidoreductase</keyword>
<dbReference type="InterPro" id="IPR038354">
    <property type="entry name" value="VKOR_sf"/>
</dbReference>
<feature type="transmembrane region" description="Helical" evidence="10">
    <location>
        <begin position="106"/>
        <end position="126"/>
    </location>
</feature>
<dbReference type="Proteomes" id="UP000240739">
    <property type="component" value="Unassembled WGS sequence"/>
</dbReference>
<organism evidence="12 13">
    <name type="scientific">Paraconexibacter algicola</name>
    <dbReference type="NCBI Taxonomy" id="2133960"/>
    <lineage>
        <taxon>Bacteria</taxon>
        <taxon>Bacillati</taxon>
        <taxon>Actinomycetota</taxon>
        <taxon>Thermoleophilia</taxon>
        <taxon>Solirubrobacterales</taxon>
        <taxon>Paraconexibacteraceae</taxon>
        <taxon>Paraconexibacter</taxon>
    </lineage>
</organism>
<dbReference type="OrthoDB" id="9783799at2"/>
<sequence length="141" mass="14645">MSDRLRTATLAVTVLGLGVAVYLTYAHYAGIDPACGISHGCSKVQASDWATFAGIPVAVLGLIGYVSILAVLLLVPGDAGLLAAVGLAWVGFGFSMYLTYVEIAEIDAICQWCVASAVCMTLLAALTTTRFLRAPSQETTA</sequence>
<dbReference type="PANTHER" id="PTHR34573">
    <property type="entry name" value="VKC DOMAIN-CONTAINING PROTEIN"/>
    <property type="match status" value="1"/>
</dbReference>